<comment type="caution">
    <text evidence="2">The sequence shown here is derived from an EMBL/GenBank/DDBJ whole genome shotgun (WGS) entry which is preliminary data.</text>
</comment>
<dbReference type="AlphaFoldDB" id="A0A8J2T071"/>
<gene>
    <name evidence="2" type="ORF">PECAL_5P13050</name>
</gene>
<evidence type="ECO:0000313" key="3">
    <source>
        <dbReference type="Proteomes" id="UP000789595"/>
    </source>
</evidence>
<dbReference type="EMBL" id="CAKKNE010000005">
    <property type="protein sequence ID" value="CAH0376699.1"/>
    <property type="molecule type" value="Genomic_DNA"/>
</dbReference>
<evidence type="ECO:0000313" key="2">
    <source>
        <dbReference type="EMBL" id="CAH0376699.1"/>
    </source>
</evidence>
<organism evidence="2 3">
    <name type="scientific">Pelagomonas calceolata</name>
    <dbReference type="NCBI Taxonomy" id="35677"/>
    <lineage>
        <taxon>Eukaryota</taxon>
        <taxon>Sar</taxon>
        <taxon>Stramenopiles</taxon>
        <taxon>Ochrophyta</taxon>
        <taxon>Pelagophyceae</taxon>
        <taxon>Pelagomonadales</taxon>
        <taxon>Pelagomonadaceae</taxon>
        <taxon>Pelagomonas</taxon>
    </lineage>
</organism>
<dbReference type="Proteomes" id="UP000789595">
    <property type="component" value="Unassembled WGS sequence"/>
</dbReference>
<name>A0A8J2T071_9STRA</name>
<keyword evidence="3" id="KW-1185">Reference proteome</keyword>
<evidence type="ECO:0000256" key="1">
    <source>
        <dbReference type="SAM" id="SignalP"/>
    </source>
</evidence>
<protein>
    <recommendedName>
        <fullName evidence="4">SGNH domain-containing protein</fullName>
    </recommendedName>
</protein>
<evidence type="ECO:0008006" key="4">
    <source>
        <dbReference type="Google" id="ProtNLM"/>
    </source>
</evidence>
<reference evidence="2" key="1">
    <citation type="submission" date="2021-11" db="EMBL/GenBank/DDBJ databases">
        <authorList>
            <consortium name="Genoscope - CEA"/>
            <person name="William W."/>
        </authorList>
    </citation>
    <scope>NUCLEOTIDE SEQUENCE</scope>
</reference>
<sequence length="356" mass="39119">MPRARCCLLLVATLAAASFPELTRDGTIKQHTDATPRYDADKCFKRAGVSSFISSNRRYWIHPKRRPDTSYSWTPTGGTRIEVPTAAAARRALQNHTIVVIGDSLSIQSYVSLAALLVCGDGDAARKGGGASIRLPEYSIELRHVDARFGVASSQTKATGGSAWFVDKGKKKHMRSRGVKSVVRPWGEPGKPPQAIEGVVEALRDFKGREDVTYVVIYGHWFSSRRSDVSFYSKAGKPIAPGPKLYEQTTRVLSRELANGMTGTKQRAVFLGFPPIKNAKTSDVCSHDSKWSRAVQTALAGFDAERHGVFFLDLECPLARLPHSSYAYRSPGHRHLPGAPDLANAILMRFLAHVDR</sequence>
<feature type="chain" id="PRO_5035153255" description="SGNH domain-containing protein" evidence="1">
    <location>
        <begin position="18"/>
        <end position="356"/>
    </location>
</feature>
<feature type="signal peptide" evidence="1">
    <location>
        <begin position="1"/>
        <end position="17"/>
    </location>
</feature>
<keyword evidence="1" id="KW-0732">Signal</keyword>
<accession>A0A8J2T071</accession>
<proteinExistence type="predicted"/>